<dbReference type="Pfam" id="PF04950">
    <property type="entry name" value="RIBIOP_C"/>
    <property type="match status" value="2"/>
</dbReference>
<evidence type="ECO:0000313" key="7">
    <source>
        <dbReference type="Proteomes" id="UP001642360"/>
    </source>
</evidence>
<evidence type="ECO:0000313" key="6">
    <source>
        <dbReference type="EMBL" id="CAK9158536.1"/>
    </source>
</evidence>
<dbReference type="SMART" id="SM01362">
    <property type="entry name" value="DUF663"/>
    <property type="match status" value="1"/>
</dbReference>
<feature type="domain" description="Ribosome biogenesis protein BMS1/TSR1 C-terminal" evidence="5">
    <location>
        <begin position="460"/>
        <end position="635"/>
    </location>
</feature>
<feature type="compositionally biased region" description="Basic residues" evidence="3">
    <location>
        <begin position="12"/>
        <end position="27"/>
    </location>
</feature>
<feature type="region of interest" description="Disordered" evidence="3">
    <location>
        <begin position="1"/>
        <end position="33"/>
    </location>
</feature>
<feature type="coiled-coil region" evidence="2">
    <location>
        <begin position="457"/>
        <end position="484"/>
    </location>
</feature>
<dbReference type="PANTHER" id="PTHR12858">
    <property type="entry name" value="RIBOSOME BIOGENESIS PROTEIN"/>
    <property type="match status" value="1"/>
</dbReference>
<name>A0ABC8SMV8_9AQUA</name>
<evidence type="ECO:0000256" key="1">
    <source>
        <dbReference type="ARBA" id="ARBA00038288"/>
    </source>
</evidence>
<evidence type="ECO:0000259" key="4">
    <source>
        <dbReference type="SMART" id="SM00785"/>
    </source>
</evidence>
<dbReference type="SMART" id="SM00785">
    <property type="entry name" value="AARP2CN"/>
    <property type="match status" value="1"/>
</dbReference>
<comment type="similarity">
    <text evidence="1">Belongs to the TRAFAC class translation factor GTPase superfamily. Bms1-like GTPase family. TSR1 subfamily.</text>
</comment>
<dbReference type="EMBL" id="CAUOFW020003192">
    <property type="protein sequence ID" value="CAK9158536.1"/>
    <property type="molecule type" value="Genomic_DNA"/>
</dbReference>
<reference evidence="6 7" key="1">
    <citation type="submission" date="2024-02" db="EMBL/GenBank/DDBJ databases">
        <authorList>
            <person name="Vignale AGUSTIN F."/>
            <person name="Sosa J E."/>
            <person name="Modenutti C."/>
        </authorList>
    </citation>
    <scope>NUCLEOTIDE SEQUENCE [LARGE SCALE GENOMIC DNA]</scope>
</reference>
<dbReference type="InterPro" id="IPR012948">
    <property type="entry name" value="AARP2CN"/>
</dbReference>
<feature type="compositionally biased region" description="Polar residues" evidence="3">
    <location>
        <begin position="1"/>
        <end position="11"/>
    </location>
</feature>
<evidence type="ECO:0000256" key="2">
    <source>
        <dbReference type="SAM" id="Coils"/>
    </source>
</evidence>
<dbReference type="Proteomes" id="UP001642360">
    <property type="component" value="Unassembled WGS sequence"/>
</dbReference>
<sequence length="643" mass="72526">MADSRVQVNMSHKTRFASKSSRNVHKVPLKDKSKIAKSEHNVAKGARAARIQRNKMMREQKRAALLKEKRASSGSTSPPRVIVSISLRSVSVYDNEVLFGLSALVNLNALEEDLLALLSEVGTGIVFPAVASSEYKLRTTLGFISLYLSCTFHLKIYFIGSKLWMIEGCEGLEVLKAPHGDLLACMEMAKDLPIDLKRRHDLKKTCTSILASEFPQDSKFYAADTKDELHKFMWLFKEHRLTVPHQHNQRAYLMAQRVDFVPNDCNSETCTLVLTGYLCARNLAVDQLVHVSGAGDFQMCKIELLKDPCPLNARKGDFMDSDEVHDVQVITALNPDPLKQEPLLIENVPDPLAGDQTWPTEAEMAEADRIHKEKKLKKRTLPCGTSEYQAAWIVDDSDMDDSYGDDDADDVGMVLDSRESGNPGQEGNFELDLVDDQASLILNRESDEETEVESVMMEGDKMTKEQIEDEIRKIKDEHAKDEGASLFRWLIFVLLEPLAESLPLEYARIFAFDNFARTQKHVLAKALEMEQGSMDECIPAGSYARIHIKEFPHAVVSKLCELAKTMPVTTCGLLQHESQGFCPSLQLPQRVSKLKASVKYMFHNPEDVKWFKPVEIWTKCRRRGRIKEPVGTHGMLLISLQTE</sequence>
<comment type="caution">
    <text evidence="6">The sequence shown here is derived from an EMBL/GenBank/DDBJ whole genome shotgun (WGS) entry which is preliminary data.</text>
</comment>
<organism evidence="6 7">
    <name type="scientific">Ilex paraguariensis</name>
    <name type="common">yerba mate</name>
    <dbReference type="NCBI Taxonomy" id="185542"/>
    <lineage>
        <taxon>Eukaryota</taxon>
        <taxon>Viridiplantae</taxon>
        <taxon>Streptophyta</taxon>
        <taxon>Embryophyta</taxon>
        <taxon>Tracheophyta</taxon>
        <taxon>Spermatophyta</taxon>
        <taxon>Magnoliopsida</taxon>
        <taxon>eudicotyledons</taxon>
        <taxon>Gunneridae</taxon>
        <taxon>Pentapetalae</taxon>
        <taxon>asterids</taxon>
        <taxon>campanulids</taxon>
        <taxon>Aquifoliales</taxon>
        <taxon>Aquifoliaceae</taxon>
        <taxon>Ilex</taxon>
    </lineage>
</organism>
<evidence type="ECO:0000259" key="5">
    <source>
        <dbReference type="SMART" id="SM01362"/>
    </source>
</evidence>
<gene>
    <name evidence="6" type="ORF">ILEXP_LOCUS27180</name>
</gene>
<evidence type="ECO:0000256" key="3">
    <source>
        <dbReference type="SAM" id="MobiDB-lite"/>
    </source>
</evidence>
<dbReference type="InterPro" id="IPR039761">
    <property type="entry name" value="Bms1/Tsr1"/>
</dbReference>
<dbReference type="Pfam" id="PF08142">
    <property type="entry name" value="AARP2CN"/>
    <property type="match status" value="1"/>
</dbReference>
<proteinExistence type="inferred from homology"/>
<dbReference type="InterPro" id="IPR007034">
    <property type="entry name" value="BMS1_TSR1_C"/>
</dbReference>
<keyword evidence="7" id="KW-1185">Reference proteome</keyword>
<keyword evidence="2" id="KW-0175">Coiled coil</keyword>
<dbReference type="PANTHER" id="PTHR12858:SF1">
    <property type="entry name" value="PRE-RRNA-PROCESSING PROTEIN TSR1 HOMOLOG"/>
    <property type="match status" value="1"/>
</dbReference>
<feature type="domain" description="AARP2CN" evidence="4">
    <location>
        <begin position="228"/>
        <end position="309"/>
    </location>
</feature>
<dbReference type="AlphaFoldDB" id="A0ABC8SMV8"/>
<protein>
    <submittedName>
        <fullName evidence="6">Uncharacterized protein</fullName>
    </submittedName>
</protein>
<accession>A0ABC8SMV8</accession>